<keyword evidence="12 13" id="KW-0472">Membrane</keyword>
<evidence type="ECO:0000256" key="4">
    <source>
        <dbReference type="ARBA" id="ARBA00022519"/>
    </source>
</evidence>
<organism evidence="15 16">
    <name type="scientific">Candidatus Marithioploca araucensis</name>
    <dbReference type="NCBI Taxonomy" id="70273"/>
    <lineage>
        <taxon>Bacteria</taxon>
        <taxon>Pseudomonadati</taxon>
        <taxon>Pseudomonadota</taxon>
        <taxon>Gammaproteobacteria</taxon>
        <taxon>Thiotrichales</taxon>
        <taxon>Thiotrichaceae</taxon>
        <taxon>Candidatus Marithioploca</taxon>
    </lineage>
</organism>
<evidence type="ECO:0000313" key="16">
    <source>
        <dbReference type="Proteomes" id="UP001171945"/>
    </source>
</evidence>
<dbReference type="Pfam" id="PF00672">
    <property type="entry name" value="HAMP"/>
    <property type="match status" value="1"/>
</dbReference>
<evidence type="ECO:0000256" key="9">
    <source>
        <dbReference type="ARBA" id="ARBA00022840"/>
    </source>
</evidence>
<dbReference type="Gene3D" id="6.10.340.10">
    <property type="match status" value="1"/>
</dbReference>
<evidence type="ECO:0000256" key="5">
    <source>
        <dbReference type="ARBA" id="ARBA00022679"/>
    </source>
</evidence>
<proteinExistence type="predicted"/>
<name>A0ABT7VQY7_9GAMM</name>
<evidence type="ECO:0000256" key="8">
    <source>
        <dbReference type="ARBA" id="ARBA00022777"/>
    </source>
</evidence>
<keyword evidence="6 13" id="KW-0812">Transmembrane</keyword>
<protein>
    <recommendedName>
        <fullName evidence="3">histidine kinase</fullName>
        <ecNumber evidence="3">2.7.13.3</ecNumber>
    </recommendedName>
</protein>
<reference evidence="15" key="1">
    <citation type="submission" date="2023-06" db="EMBL/GenBank/DDBJ databases">
        <title>Uncultivated large filamentous bacteria from sulfidic sediments reveal new species and different genomic features in energy metabolism and defense.</title>
        <authorList>
            <person name="Fonseca A."/>
        </authorList>
    </citation>
    <scope>NUCLEOTIDE SEQUENCE</scope>
    <source>
        <strain evidence="15">HSG4</strain>
    </source>
</reference>
<feature type="domain" description="HAMP" evidence="14">
    <location>
        <begin position="190"/>
        <end position="234"/>
    </location>
</feature>
<keyword evidence="9" id="KW-0067">ATP-binding</keyword>
<keyword evidence="8" id="KW-0418">Kinase</keyword>
<evidence type="ECO:0000256" key="6">
    <source>
        <dbReference type="ARBA" id="ARBA00022692"/>
    </source>
</evidence>
<evidence type="ECO:0000259" key="14">
    <source>
        <dbReference type="PROSITE" id="PS50885"/>
    </source>
</evidence>
<dbReference type="EMBL" id="JAUCGM010000049">
    <property type="protein sequence ID" value="MDM8562065.1"/>
    <property type="molecule type" value="Genomic_DNA"/>
</dbReference>
<comment type="caution">
    <text evidence="15">The sequence shown here is derived from an EMBL/GenBank/DDBJ whole genome shotgun (WGS) entry which is preliminary data.</text>
</comment>
<dbReference type="CDD" id="cd06225">
    <property type="entry name" value="HAMP"/>
    <property type="match status" value="1"/>
</dbReference>
<keyword evidence="11" id="KW-0902">Two-component regulatory system</keyword>
<comment type="catalytic activity">
    <reaction evidence="1">
        <text>ATP + protein L-histidine = ADP + protein N-phospho-L-histidine.</text>
        <dbReference type="EC" id="2.7.13.3"/>
    </reaction>
</comment>
<evidence type="ECO:0000313" key="15">
    <source>
        <dbReference type="EMBL" id="MDM8562065.1"/>
    </source>
</evidence>
<dbReference type="EC" id="2.7.13.3" evidence="3"/>
<sequence>MRLLPSSLFGRLVLVLLTGLLLAQALSIFILFKDQHRQKFKRQEKQLILRMTETVKMLDSLPHQKREPLLAVLNTLRLRVFLNSNIACLEGKATSPVFASIVMNLHRNLGNDQPLCIVEKNPPPTRSLIARLFKTRFHPPFFAKIQLRDGHWVSFEHHHPHKAIITPWRLLITLAILLIAVLSLSLWAVRWLTRPLAILADAAEHLGRDIHHPPLSENGPTEVRRAAHAFNLMQ</sequence>
<keyword evidence="10 13" id="KW-1133">Transmembrane helix</keyword>
<evidence type="ECO:0000256" key="13">
    <source>
        <dbReference type="SAM" id="Phobius"/>
    </source>
</evidence>
<evidence type="ECO:0000256" key="12">
    <source>
        <dbReference type="ARBA" id="ARBA00023136"/>
    </source>
</evidence>
<comment type="subcellular location">
    <subcellularLocation>
        <location evidence="2">Cell inner membrane</location>
        <topology evidence="2">Multi-pass membrane protein</topology>
    </subcellularLocation>
</comment>
<evidence type="ECO:0000256" key="3">
    <source>
        <dbReference type="ARBA" id="ARBA00012438"/>
    </source>
</evidence>
<dbReference type="PANTHER" id="PTHR44936">
    <property type="entry name" value="SENSOR PROTEIN CREC"/>
    <property type="match status" value="1"/>
</dbReference>
<evidence type="ECO:0000256" key="10">
    <source>
        <dbReference type="ARBA" id="ARBA00022989"/>
    </source>
</evidence>
<gene>
    <name evidence="15" type="ORF">QUF54_01790</name>
</gene>
<dbReference type="Proteomes" id="UP001171945">
    <property type="component" value="Unassembled WGS sequence"/>
</dbReference>
<dbReference type="PROSITE" id="PS50885">
    <property type="entry name" value="HAMP"/>
    <property type="match status" value="1"/>
</dbReference>
<keyword evidence="4" id="KW-1003">Cell membrane</keyword>
<dbReference type="InterPro" id="IPR003660">
    <property type="entry name" value="HAMP_dom"/>
</dbReference>
<keyword evidence="16" id="KW-1185">Reference proteome</keyword>
<feature type="non-terminal residue" evidence="15">
    <location>
        <position position="234"/>
    </location>
</feature>
<evidence type="ECO:0000256" key="1">
    <source>
        <dbReference type="ARBA" id="ARBA00000085"/>
    </source>
</evidence>
<keyword evidence="5" id="KW-0808">Transferase</keyword>
<feature type="transmembrane region" description="Helical" evidence="13">
    <location>
        <begin position="12"/>
        <end position="32"/>
    </location>
</feature>
<keyword evidence="4" id="KW-0997">Cell inner membrane</keyword>
<evidence type="ECO:0000256" key="2">
    <source>
        <dbReference type="ARBA" id="ARBA00004429"/>
    </source>
</evidence>
<accession>A0ABT7VQY7</accession>
<evidence type="ECO:0000256" key="11">
    <source>
        <dbReference type="ARBA" id="ARBA00023012"/>
    </source>
</evidence>
<keyword evidence="7" id="KW-0547">Nucleotide-binding</keyword>
<evidence type="ECO:0000256" key="7">
    <source>
        <dbReference type="ARBA" id="ARBA00022741"/>
    </source>
</evidence>
<dbReference type="PANTHER" id="PTHR44936:SF5">
    <property type="entry name" value="SENSOR HISTIDINE KINASE ENVZ"/>
    <property type="match status" value="1"/>
</dbReference>
<dbReference type="InterPro" id="IPR050980">
    <property type="entry name" value="2C_sensor_his_kinase"/>
</dbReference>
<feature type="transmembrane region" description="Helical" evidence="13">
    <location>
        <begin position="170"/>
        <end position="189"/>
    </location>
</feature>